<dbReference type="EMBL" id="SNSC02000029">
    <property type="protein sequence ID" value="TID13085.1"/>
    <property type="molecule type" value="Genomic_DNA"/>
</dbReference>
<gene>
    <name evidence="6" type="ORF">E6O75_ATG10034</name>
</gene>
<evidence type="ECO:0000313" key="6">
    <source>
        <dbReference type="EMBL" id="TID13085.1"/>
    </source>
</evidence>
<dbReference type="Proteomes" id="UP000298493">
    <property type="component" value="Unassembled WGS sequence"/>
</dbReference>
<dbReference type="PANTHER" id="PTHR14677:SF40">
    <property type="entry name" value="CDC48-ASSOCIATED UBIQUITIN-LIKE_ZINC FINGER PROTEIN 1"/>
    <property type="match status" value="1"/>
</dbReference>
<feature type="domain" description="AN1-type" evidence="5">
    <location>
        <begin position="22"/>
        <end position="70"/>
    </location>
</feature>
<dbReference type="PANTHER" id="PTHR14677">
    <property type="entry name" value="ARSENITE INDUCUBLE RNA ASSOCIATED PROTEIN AIP-1-RELATED"/>
    <property type="match status" value="1"/>
</dbReference>
<dbReference type="AlphaFoldDB" id="A0A4Z1NZF9"/>
<comment type="caution">
    <text evidence="6">The sequence shown here is derived from an EMBL/GenBank/DDBJ whole genome shotgun (WGS) entry which is preliminary data.</text>
</comment>
<dbReference type="InterPro" id="IPR000058">
    <property type="entry name" value="Znf_AN1"/>
</dbReference>
<dbReference type="STRING" id="86259.A0A4Z1NZF9"/>
<evidence type="ECO:0000256" key="1">
    <source>
        <dbReference type="ARBA" id="ARBA00022723"/>
    </source>
</evidence>
<dbReference type="SUPFAM" id="SSF118310">
    <property type="entry name" value="AN1-like Zinc finger"/>
    <property type="match status" value="2"/>
</dbReference>
<keyword evidence="2 4" id="KW-0863">Zinc-finger</keyword>
<reference evidence="6 7" key="1">
    <citation type="submission" date="2019-04" db="EMBL/GenBank/DDBJ databases">
        <title>High contiguity whole genome sequence and gene annotation resource for two Venturia nashicola isolates.</title>
        <authorList>
            <person name="Prokchorchik M."/>
            <person name="Won K."/>
            <person name="Lee Y."/>
            <person name="Choi E.D."/>
            <person name="Segonzac C."/>
            <person name="Sohn K.H."/>
        </authorList>
    </citation>
    <scope>NUCLEOTIDE SEQUENCE [LARGE SCALE GENOMIC DNA]</scope>
    <source>
        <strain evidence="6 7">PRI2</strain>
    </source>
</reference>
<name>A0A4Z1NZF9_9PEZI</name>
<dbReference type="Pfam" id="PF25327">
    <property type="entry name" value="UBL_ZFAND1"/>
    <property type="match status" value="1"/>
</dbReference>
<dbReference type="GO" id="GO:0008270">
    <property type="term" value="F:zinc ion binding"/>
    <property type="evidence" value="ECO:0007669"/>
    <property type="project" value="UniProtKB-KW"/>
</dbReference>
<keyword evidence="3" id="KW-0862">Zinc</keyword>
<dbReference type="Pfam" id="PF01428">
    <property type="entry name" value="zf-AN1"/>
    <property type="match status" value="2"/>
</dbReference>
<evidence type="ECO:0000256" key="2">
    <source>
        <dbReference type="ARBA" id="ARBA00022771"/>
    </source>
</evidence>
<keyword evidence="7" id="KW-1185">Reference proteome</keyword>
<accession>A0A4Z1NZF9</accession>
<keyword evidence="1" id="KW-0479">Metal-binding</keyword>
<dbReference type="InterPro" id="IPR035896">
    <property type="entry name" value="AN1-like_Znf"/>
</dbReference>
<evidence type="ECO:0000256" key="3">
    <source>
        <dbReference type="ARBA" id="ARBA00022833"/>
    </source>
</evidence>
<protein>
    <submittedName>
        <fullName evidence="6">An1 zinc finger protein</fullName>
    </submittedName>
</protein>
<evidence type="ECO:0000313" key="7">
    <source>
        <dbReference type="Proteomes" id="UP000298493"/>
    </source>
</evidence>
<evidence type="ECO:0000259" key="5">
    <source>
        <dbReference type="PROSITE" id="PS51039"/>
    </source>
</evidence>
<feature type="domain" description="AN1-type" evidence="5">
    <location>
        <begin position="88"/>
        <end position="140"/>
    </location>
</feature>
<sequence length="307" mass="33817">MASSSENNEPASYTKMSQGDVEAIGAHCALEYCHVLDLLPFKCLSCKKMYCLDHRTETAHKCPREGAAAKARTGINSNIALKEKPSIHNHDKQCRAPTCKTLIDTPASPSCECRECRRHFCLAHRFQDQHACTGKPVIAPVTPREKGMAALDRFKAWGLKKKEAMPSTSNISIRPKADKKQPAKPGIAQINTLKTTAKGDVKIPAEKRVYLYVEASADTTTAKFPTGKFYYGKDWSIGRVLDAAAKALQVQNVNNRVEGEEEKLRVFHVEQGRLLEYSEKVGEVLITGNTIVLLRGVGPAVPDLITV</sequence>
<evidence type="ECO:0000256" key="4">
    <source>
        <dbReference type="PROSITE-ProRule" id="PRU00449"/>
    </source>
</evidence>
<dbReference type="SMART" id="SM00154">
    <property type="entry name" value="ZnF_AN1"/>
    <property type="match status" value="2"/>
</dbReference>
<dbReference type="InterPro" id="IPR057358">
    <property type="entry name" value="UBL_ZFAND1-like"/>
</dbReference>
<organism evidence="6 7">
    <name type="scientific">Venturia nashicola</name>
    <dbReference type="NCBI Taxonomy" id="86259"/>
    <lineage>
        <taxon>Eukaryota</taxon>
        <taxon>Fungi</taxon>
        <taxon>Dikarya</taxon>
        <taxon>Ascomycota</taxon>
        <taxon>Pezizomycotina</taxon>
        <taxon>Dothideomycetes</taxon>
        <taxon>Pleosporomycetidae</taxon>
        <taxon>Venturiales</taxon>
        <taxon>Venturiaceae</taxon>
        <taxon>Venturia</taxon>
    </lineage>
</organism>
<dbReference type="Gene3D" id="4.10.1110.10">
    <property type="entry name" value="AN1-like Zinc finger"/>
    <property type="match status" value="2"/>
</dbReference>
<dbReference type="GO" id="GO:0005737">
    <property type="term" value="C:cytoplasm"/>
    <property type="evidence" value="ECO:0007669"/>
    <property type="project" value="TreeGrafter"/>
</dbReference>
<dbReference type="PROSITE" id="PS51039">
    <property type="entry name" value="ZF_AN1"/>
    <property type="match status" value="2"/>
</dbReference>
<proteinExistence type="predicted"/>